<dbReference type="AlphaFoldDB" id="A0AAU3HQL8"/>
<sequence length="244" mass="25649">MSADDVSRSRSRASGAPVALRPCHVVRPDAGPARAAVLILHGGTVDSKDPLRPWNVARARMRPFVRSVTRALPDGNAFVGQVRYRYRGWNGVDADPVADVLRALDELAALVGEVPVVLVGHSMGGRAALRAAAAPQVRAVVALAPWCPEGEPVAHLRGKRVIVLHGDRDRVTDPAESFALVRRAVEAGSSASAVRVEGGDHAMLRRAGTWHRATGATVADLVTRIGAGLDPLPAERPGGDPGVL</sequence>
<dbReference type="Pfam" id="PF12697">
    <property type="entry name" value="Abhydrolase_6"/>
    <property type="match status" value="1"/>
</dbReference>
<dbReference type="InterPro" id="IPR000073">
    <property type="entry name" value="AB_hydrolase_1"/>
</dbReference>
<dbReference type="GO" id="GO:0016787">
    <property type="term" value="F:hydrolase activity"/>
    <property type="evidence" value="ECO:0007669"/>
    <property type="project" value="UniProtKB-KW"/>
</dbReference>
<feature type="domain" description="AB hydrolase-1" evidence="1">
    <location>
        <begin position="37"/>
        <end position="154"/>
    </location>
</feature>
<proteinExistence type="predicted"/>
<protein>
    <submittedName>
        <fullName evidence="2">Alpha/beta fold hydrolase</fullName>
    </submittedName>
</protein>
<organism evidence="2">
    <name type="scientific">Streptomyces sp. NBC_01393</name>
    <dbReference type="NCBI Taxonomy" id="2903851"/>
    <lineage>
        <taxon>Bacteria</taxon>
        <taxon>Bacillati</taxon>
        <taxon>Actinomycetota</taxon>
        <taxon>Actinomycetes</taxon>
        <taxon>Kitasatosporales</taxon>
        <taxon>Streptomycetaceae</taxon>
        <taxon>Streptomyces</taxon>
    </lineage>
</organism>
<dbReference type="EMBL" id="CP109546">
    <property type="protein sequence ID" value="WTZ07352.1"/>
    <property type="molecule type" value="Genomic_DNA"/>
</dbReference>
<evidence type="ECO:0000313" key="2">
    <source>
        <dbReference type="EMBL" id="WTZ07352.1"/>
    </source>
</evidence>
<gene>
    <name evidence="2" type="ORF">OG699_04665</name>
</gene>
<dbReference type="InterPro" id="IPR029058">
    <property type="entry name" value="AB_hydrolase_fold"/>
</dbReference>
<name>A0AAU3HQL8_9ACTN</name>
<reference evidence="2" key="1">
    <citation type="submission" date="2022-10" db="EMBL/GenBank/DDBJ databases">
        <title>The complete genomes of actinobacterial strains from the NBC collection.</title>
        <authorList>
            <person name="Joergensen T.S."/>
            <person name="Alvarez Arevalo M."/>
            <person name="Sterndorff E.B."/>
            <person name="Faurdal D."/>
            <person name="Vuksanovic O."/>
            <person name="Mourched A.-S."/>
            <person name="Charusanti P."/>
            <person name="Shaw S."/>
            <person name="Blin K."/>
            <person name="Weber T."/>
        </authorList>
    </citation>
    <scope>NUCLEOTIDE SEQUENCE</scope>
    <source>
        <strain evidence="2">NBC_01393</strain>
    </source>
</reference>
<accession>A0AAU3HQL8</accession>
<keyword evidence="2" id="KW-0378">Hydrolase</keyword>
<dbReference type="SUPFAM" id="SSF53474">
    <property type="entry name" value="alpha/beta-Hydrolases"/>
    <property type="match status" value="1"/>
</dbReference>
<dbReference type="Gene3D" id="3.40.50.1820">
    <property type="entry name" value="alpha/beta hydrolase"/>
    <property type="match status" value="1"/>
</dbReference>
<evidence type="ECO:0000259" key="1">
    <source>
        <dbReference type="Pfam" id="PF12697"/>
    </source>
</evidence>